<evidence type="ECO:0000256" key="3">
    <source>
        <dbReference type="ARBA" id="ARBA00004240"/>
    </source>
</evidence>
<keyword evidence="14" id="KW-0112">Calmodulin-binding</keyword>
<keyword evidence="12" id="KW-0256">Endoplasmic reticulum</keyword>
<evidence type="ECO:0000313" key="30">
    <source>
        <dbReference type="Proteomes" id="UP000265040"/>
    </source>
</evidence>
<dbReference type="InterPro" id="IPR003937">
    <property type="entry name" value="K_chnl_volt-dep_KCNQ"/>
</dbReference>
<dbReference type="GO" id="GO:0051049">
    <property type="term" value="P:regulation of transport"/>
    <property type="evidence" value="ECO:0007669"/>
    <property type="project" value="UniProtKB-ARBA"/>
</dbReference>
<keyword evidence="17 26" id="KW-1133">Transmembrane helix</keyword>
<dbReference type="PRINTS" id="PR01459">
    <property type="entry name" value="KCNQCHANNEL"/>
</dbReference>
<feature type="transmembrane region" description="Helical" evidence="26">
    <location>
        <begin position="613"/>
        <end position="630"/>
    </location>
</feature>
<dbReference type="PANTHER" id="PTHR47735">
    <property type="entry name" value="POTASSIUM VOLTAGE-GATED CHANNEL SUBFAMILY KQT MEMBER 4"/>
    <property type="match status" value="1"/>
</dbReference>
<feature type="transmembrane region" description="Helical" evidence="26">
    <location>
        <begin position="334"/>
        <end position="354"/>
    </location>
</feature>
<dbReference type="Proteomes" id="UP000265040">
    <property type="component" value="Chromosome 6"/>
</dbReference>
<dbReference type="SUPFAM" id="SSF81324">
    <property type="entry name" value="Voltage-gated potassium channels"/>
    <property type="match status" value="1"/>
</dbReference>
<evidence type="ECO:0000256" key="1">
    <source>
        <dbReference type="ARBA" id="ARBA00004156"/>
    </source>
</evidence>
<keyword evidence="10" id="KW-0633">Potassium transport</keyword>
<dbReference type="Pfam" id="PF00520">
    <property type="entry name" value="Ion_trans"/>
    <property type="match status" value="1"/>
</dbReference>
<evidence type="ECO:0000259" key="27">
    <source>
        <dbReference type="Pfam" id="PF00520"/>
    </source>
</evidence>
<dbReference type="Ensembl" id="ENSATET00000029055.2">
    <property type="protein sequence ID" value="ENSATEP00000028612.2"/>
    <property type="gene ID" value="ENSATEG00000019678.2"/>
</dbReference>
<evidence type="ECO:0000256" key="22">
    <source>
        <dbReference type="ARBA" id="ARBA00029687"/>
    </source>
</evidence>
<evidence type="ECO:0000256" key="21">
    <source>
        <dbReference type="ARBA" id="ARBA00023329"/>
    </source>
</evidence>
<keyword evidence="18" id="KW-0406">Ion transport</keyword>
<feature type="transmembrane region" description="Helical" evidence="26">
    <location>
        <begin position="196"/>
        <end position="216"/>
    </location>
</feature>
<feature type="transmembrane region" description="Helical" evidence="26">
    <location>
        <begin position="636"/>
        <end position="655"/>
    </location>
</feature>
<keyword evidence="9" id="KW-1003">Cell membrane</keyword>
<dbReference type="InterPro" id="IPR027359">
    <property type="entry name" value="Volt_channel_dom_sf"/>
</dbReference>
<evidence type="ECO:0000313" key="29">
    <source>
        <dbReference type="Ensembl" id="ENSATEP00000028612.2"/>
    </source>
</evidence>
<dbReference type="GO" id="GO:0030659">
    <property type="term" value="C:cytoplasmic vesicle membrane"/>
    <property type="evidence" value="ECO:0007669"/>
    <property type="project" value="UniProtKB-SubCell"/>
</dbReference>
<evidence type="ECO:0000256" key="8">
    <source>
        <dbReference type="ARBA" id="ARBA00022448"/>
    </source>
</evidence>
<dbReference type="InParanoid" id="A0A3Q1J1X9"/>
<feature type="compositionally biased region" description="Basic and acidic residues" evidence="25">
    <location>
        <begin position="501"/>
        <end position="521"/>
    </location>
</feature>
<evidence type="ECO:0000256" key="20">
    <source>
        <dbReference type="ARBA" id="ARBA00023303"/>
    </source>
</evidence>
<keyword evidence="16" id="KW-0630">Potassium</keyword>
<reference evidence="29" key="3">
    <citation type="submission" date="2025-09" db="UniProtKB">
        <authorList>
            <consortium name="Ensembl"/>
        </authorList>
    </citation>
    <scope>IDENTIFICATION</scope>
</reference>
<evidence type="ECO:0000256" key="14">
    <source>
        <dbReference type="ARBA" id="ARBA00022860"/>
    </source>
</evidence>
<feature type="region of interest" description="Disordered" evidence="25">
    <location>
        <begin position="501"/>
        <end position="525"/>
    </location>
</feature>
<dbReference type="FunFam" id="1.10.287.70:FF:000113">
    <property type="entry name" value="Potassium voltage-gated channel subfamily KQT member 1"/>
    <property type="match status" value="1"/>
</dbReference>
<keyword evidence="13" id="KW-0631">Potassium channel</keyword>
<evidence type="ECO:0000256" key="9">
    <source>
        <dbReference type="ARBA" id="ARBA00022475"/>
    </source>
</evidence>
<accession>A0A3Q1J1X9</accession>
<keyword evidence="21" id="KW-0968">Cytoplasmic vesicle</keyword>
<dbReference type="GO" id="GO:0008076">
    <property type="term" value="C:voltage-gated potassium channel complex"/>
    <property type="evidence" value="ECO:0007669"/>
    <property type="project" value="UniProtKB-ARBA"/>
</dbReference>
<dbReference type="PANTHER" id="PTHR47735:SF13">
    <property type="entry name" value="POTASSIUM VOLTAGE-GATED CHANNEL SUBFAMILY KQT MEMBER 1 ISOFORM X1"/>
    <property type="match status" value="1"/>
</dbReference>
<evidence type="ECO:0000256" key="26">
    <source>
        <dbReference type="SAM" id="Phobius"/>
    </source>
</evidence>
<evidence type="ECO:0000256" key="24">
    <source>
        <dbReference type="ARBA" id="ARBA00034430"/>
    </source>
</evidence>
<evidence type="ECO:0000256" key="10">
    <source>
        <dbReference type="ARBA" id="ARBA00022538"/>
    </source>
</evidence>
<comment type="catalytic activity">
    <reaction evidence="24">
        <text>K(+)(in) = K(+)(out)</text>
        <dbReference type="Rhea" id="RHEA:29463"/>
        <dbReference type="ChEBI" id="CHEBI:29103"/>
    </reaction>
</comment>
<dbReference type="GO" id="GO:0045121">
    <property type="term" value="C:membrane raft"/>
    <property type="evidence" value="ECO:0007669"/>
    <property type="project" value="UniProtKB-SubCell"/>
</dbReference>
<evidence type="ECO:0000256" key="11">
    <source>
        <dbReference type="ARBA" id="ARBA00022692"/>
    </source>
</evidence>
<comment type="subcellular location">
    <subcellularLocation>
        <location evidence="2">Basolateral cell membrane</location>
    </subcellularLocation>
    <subcellularLocation>
        <location evidence="5">Cell membrane</location>
        <topology evidence="5">Multi-pass membrane protein</topology>
    </subcellularLocation>
    <subcellularLocation>
        <location evidence="1">Cytoplasmic vesicle membrane</location>
    </subcellularLocation>
    <subcellularLocation>
        <location evidence="3">Endoplasmic reticulum</location>
    </subcellularLocation>
    <subcellularLocation>
        <location evidence="4">Membrane raft</location>
    </subcellularLocation>
</comment>
<keyword evidence="20" id="KW-0407">Ion channel</keyword>
<feature type="transmembrane region" description="Helical" evidence="26">
    <location>
        <begin position="162"/>
        <end position="184"/>
    </location>
</feature>
<evidence type="ECO:0000256" key="15">
    <source>
        <dbReference type="ARBA" id="ARBA00022882"/>
    </source>
</evidence>
<dbReference type="Gene3D" id="1.20.120.350">
    <property type="entry name" value="Voltage-gated potassium channels. Chain C"/>
    <property type="match status" value="1"/>
</dbReference>
<dbReference type="FunFam" id="1.20.120.350:FF:000017">
    <property type="entry name" value="potassium voltage-gated channel subfamily KQT member 1"/>
    <property type="match status" value="1"/>
</dbReference>
<evidence type="ECO:0000259" key="28">
    <source>
        <dbReference type="Pfam" id="PF03520"/>
    </source>
</evidence>
<dbReference type="InterPro" id="IPR013821">
    <property type="entry name" value="K_chnl_volt-dep_KCNQ_C"/>
</dbReference>
<dbReference type="AlphaFoldDB" id="A0A3Q1J1X9"/>
<feature type="transmembrane region" description="Helical" evidence="26">
    <location>
        <begin position="366"/>
        <end position="392"/>
    </location>
</feature>
<dbReference type="GO" id="GO:0003008">
    <property type="term" value="P:system process"/>
    <property type="evidence" value="ECO:0007669"/>
    <property type="project" value="UniProtKB-ARBA"/>
</dbReference>
<keyword evidence="30" id="KW-1185">Reference proteome</keyword>
<evidence type="ECO:0000256" key="16">
    <source>
        <dbReference type="ARBA" id="ARBA00022958"/>
    </source>
</evidence>
<sequence length="674" mass="76043">MGERRARSFHTTCHVQHDYGNRLGSSFIRSSPNGYASTSVGLIRDQEMDADLADSTGTTTSCVALQAPAPDRSYYSPVSLELDPTAVNNGSGIPCCPPADTKDPTLQIINSQPSITSVPPPLPRSSWLLHHHQKDFQSPYIKTSMQGDVYNFLERPAGLKCFLYHFLVFLMVLVCLIFSVLSTIEQYAEFATGTLFWMEIVLVLFFGTEYVVRLWSAGCRSKYAGIKGRLRFIRKPISIIDLIVVIASIIVLGVGSNGQVFATSAIRGIRFLQILRMLHVDRQGGTWRLLGSVVFIHRQELITTLYIGFLGLIFSSYFVYLAEKDAVDEEGKTGFSSYADALWWGVVTVTTIGYGDKIPQTWIGKAIASCFSVFAISFFALPAGILGSGFALKVQQKQRQKHFNRQIPAAASLIQTLWRCYAAEKPGGCAATWKMYVLMPQPVTIVEADNSSPNVRKLNIPKKGTKRRLKSRGNGSMGVTSERAVSIPQITYEHIEDSEKKDTSFYLEEPRGPSEVKKDQDNSTSIDISRANSLTDELDYMSEDIPLPVVTEKAQLSHAQRSAVKVLRRMQYFVARRKFQQARKPYDVRDVIEQYSQGHLNMMVRIKELQRRWCIGCFDSFSLLLLLFLSPPLRQLIETFCTFSPSFWIIQYLIVTRRMKKSENIEHMFSFKMK</sequence>
<dbReference type="GO" id="GO:0005783">
    <property type="term" value="C:endoplasmic reticulum"/>
    <property type="evidence" value="ECO:0007669"/>
    <property type="project" value="UniProtKB-SubCell"/>
</dbReference>
<keyword evidence="11 26" id="KW-0812">Transmembrane</keyword>
<reference evidence="29" key="1">
    <citation type="submission" date="2021-04" db="EMBL/GenBank/DDBJ databases">
        <authorList>
            <consortium name="Wellcome Sanger Institute Data Sharing"/>
        </authorList>
    </citation>
    <scope>NUCLEOTIDE SEQUENCE [LARGE SCALE GENOMIC DNA]</scope>
</reference>
<dbReference type="Gene3D" id="1.10.287.70">
    <property type="match status" value="1"/>
</dbReference>
<evidence type="ECO:0000256" key="25">
    <source>
        <dbReference type="SAM" id="MobiDB-lite"/>
    </source>
</evidence>
<reference evidence="29" key="2">
    <citation type="submission" date="2025-08" db="UniProtKB">
        <authorList>
            <consortium name="Ensembl"/>
        </authorList>
    </citation>
    <scope>IDENTIFICATION</scope>
</reference>
<dbReference type="InterPro" id="IPR005821">
    <property type="entry name" value="Ion_trans_dom"/>
</dbReference>
<dbReference type="GO" id="GO:0005516">
    <property type="term" value="F:calmodulin binding"/>
    <property type="evidence" value="ECO:0007669"/>
    <property type="project" value="UniProtKB-KW"/>
</dbReference>
<evidence type="ECO:0000256" key="2">
    <source>
        <dbReference type="ARBA" id="ARBA00004187"/>
    </source>
</evidence>
<evidence type="ECO:0000256" key="6">
    <source>
        <dbReference type="ARBA" id="ARBA00009499"/>
    </source>
</evidence>
<comment type="similarity">
    <text evidence="6">Belongs to the potassium channel family. KQT (TC 1.A.1.15) subfamily. Kv7.1/KCNQ1 sub-subfamily.</text>
</comment>
<feature type="transmembrane region" description="Helical" evidence="26">
    <location>
        <begin position="301"/>
        <end position="322"/>
    </location>
</feature>
<evidence type="ECO:0000256" key="19">
    <source>
        <dbReference type="ARBA" id="ARBA00023136"/>
    </source>
</evidence>
<keyword evidence="19 26" id="KW-0472">Membrane</keyword>
<feature type="transmembrane region" description="Helical" evidence="26">
    <location>
        <begin position="237"/>
        <end position="255"/>
    </location>
</feature>
<evidence type="ECO:0000256" key="23">
    <source>
        <dbReference type="ARBA" id="ARBA00030121"/>
    </source>
</evidence>
<proteinExistence type="inferred from homology"/>
<organism evidence="29 30">
    <name type="scientific">Anabas testudineus</name>
    <name type="common">Climbing perch</name>
    <name type="synonym">Anthias testudineus</name>
    <dbReference type="NCBI Taxonomy" id="64144"/>
    <lineage>
        <taxon>Eukaryota</taxon>
        <taxon>Metazoa</taxon>
        <taxon>Chordata</taxon>
        <taxon>Craniata</taxon>
        <taxon>Vertebrata</taxon>
        <taxon>Euteleostomi</taxon>
        <taxon>Actinopterygii</taxon>
        <taxon>Neopterygii</taxon>
        <taxon>Teleostei</taxon>
        <taxon>Neoteleostei</taxon>
        <taxon>Acanthomorphata</taxon>
        <taxon>Anabantaria</taxon>
        <taxon>Anabantiformes</taxon>
        <taxon>Anabantoidei</taxon>
        <taxon>Anabantidae</taxon>
        <taxon>Anabas</taxon>
    </lineage>
</organism>
<keyword evidence="8" id="KW-0813">Transport</keyword>
<protein>
    <recommendedName>
        <fullName evidence="7">Potassium voltage-gated channel subfamily KQT member 1</fullName>
    </recommendedName>
    <alternativeName>
        <fullName evidence="22">KQT-like 1</fullName>
    </alternativeName>
    <alternativeName>
        <fullName evidence="23">Voltage-gated potassium channel subunit Kv7.1</fullName>
    </alternativeName>
</protein>
<dbReference type="PRINTS" id="PR00169">
    <property type="entry name" value="KCHANNEL"/>
</dbReference>
<evidence type="ECO:0000256" key="18">
    <source>
        <dbReference type="ARBA" id="ARBA00023065"/>
    </source>
</evidence>
<keyword evidence="15" id="KW-0851">Voltage-gated channel</keyword>
<dbReference type="Gene3D" id="6.10.140.1910">
    <property type="match status" value="2"/>
</dbReference>
<dbReference type="GO" id="GO:0016323">
    <property type="term" value="C:basolateral plasma membrane"/>
    <property type="evidence" value="ECO:0007669"/>
    <property type="project" value="UniProtKB-SubCell"/>
</dbReference>
<dbReference type="Pfam" id="PF03520">
    <property type="entry name" value="KCNQ_channel"/>
    <property type="match status" value="1"/>
</dbReference>
<dbReference type="GeneTree" id="ENSGT00940000164990"/>
<dbReference type="GO" id="GO:0042391">
    <property type="term" value="P:regulation of membrane potential"/>
    <property type="evidence" value="ECO:0007669"/>
    <property type="project" value="UniProtKB-ARBA"/>
</dbReference>
<feature type="domain" description="Potassium channel voltage dependent KCNQ C-terminal" evidence="28">
    <location>
        <begin position="555"/>
        <end position="612"/>
    </location>
</feature>
<evidence type="ECO:0000256" key="5">
    <source>
        <dbReference type="ARBA" id="ARBA00004651"/>
    </source>
</evidence>
<dbReference type="OrthoDB" id="8879391at2759"/>
<evidence type="ECO:0000256" key="7">
    <source>
        <dbReference type="ARBA" id="ARBA00019342"/>
    </source>
</evidence>
<evidence type="ECO:0000256" key="12">
    <source>
        <dbReference type="ARBA" id="ARBA00022824"/>
    </source>
</evidence>
<evidence type="ECO:0000256" key="17">
    <source>
        <dbReference type="ARBA" id="ARBA00022989"/>
    </source>
</evidence>
<feature type="domain" description="Ion transport" evidence="27">
    <location>
        <begin position="163"/>
        <end position="397"/>
    </location>
</feature>
<dbReference type="GO" id="GO:0005249">
    <property type="term" value="F:voltage-gated potassium channel activity"/>
    <property type="evidence" value="ECO:0007669"/>
    <property type="project" value="InterPro"/>
</dbReference>
<evidence type="ECO:0000256" key="4">
    <source>
        <dbReference type="ARBA" id="ARBA00004285"/>
    </source>
</evidence>
<name>A0A3Q1J1X9_ANATE</name>
<evidence type="ECO:0000256" key="13">
    <source>
        <dbReference type="ARBA" id="ARBA00022826"/>
    </source>
</evidence>